<dbReference type="InterPro" id="IPR036416">
    <property type="entry name" value="Pept_tRNA_hydro_sf"/>
</dbReference>
<evidence type="ECO:0000256" key="2">
    <source>
        <dbReference type="ARBA" id="ARBA00022801"/>
    </source>
</evidence>
<dbReference type="Gene3D" id="3.40.50.1470">
    <property type="entry name" value="Peptidyl-tRNA hydrolase"/>
    <property type="match status" value="1"/>
</dbReference>
<reference evidence="4 5" key="1">
    <citation type="journal article" date="2016" name="Nat. Commun.">
        <title>Thousands of microbial genomes shed light on interconnected biogeochemical processes in an aquifer system.</title>
        <authorList>
            <person name="Anantharaman K."/>
            <person name="Brown C.T."/>
            <person name="Hug L.A."/>
            <person name="Sharon I."/>
            <person name="Castelle C.J."/>
            <person name="Probst A.J."/>
            <person name="Thomas B.C."/>
            <person name="Singh A."/>
            <person name="Wilkins M.J."/>
            <person name="Karaoz U."/>
            <person name="Brodie E.L."/>
            <person name="Williams K.H."/>
            <person name="Hubbard S.S."/>
            <person name="Banfield J.F."/>
        </authorList>
    </citation>
    <scope>NUCLEOTIDE SEQUENCE [LARGE SCALE GENOMIC DNA]</scope>
</reference>
<organism evidence="4 5">
    <name type="scientific">Candidatus Vogelbacteria bacterium RIFOXYD1_FULL_46_19</name>
    <dbReference type="NCBI Taxonomy" id="1802439"/>
    <lineage>
        <taxon>Bacteria</taxon>
        <taxon>Candidatus Vogeliibacteriota</taxon>
    </lineage>
</organism>
<dbReference type="PANTHER" id="PTHR17224">
    <property type="entry name" value="PEPTIDYL-TRNA HYDROLASE"/>
    <property type="match status" value="1"/>
</dbReference>
<evidence type="ECO:0000313" key="4">
    <source>
        <dbReference type="EMBL" id="OHA59903.1"/>
    </source>
</evidence>
<dbReference type="EMBL" id="MHTK01000004">
    <property type="protein sequence ID" value="OHA59903.1"/>
    <property type="molecule type" value="Genomic_DNA"/>
</dbReference>
<protein>
    <recommendedName>
        <fullName evidence="6">Peptidyl-tRNA hydrolase</fullName>
    </recommendedName>
</protein>
<evidence type="ECO:0000256" key="3">
    <source>
        <dbReference type="ARBA" id="ARBA00022884"/>
    </source>
</evidence>
<keyword evidence="2" id="KW-0378">Hydrolase</keyword>
<sequence length="217" mass="24208">MNIWQTIKQFKREVELPESLVVVGLGNPGRAYAKTRHNVGRAALTFLATDADSTFSPWQTSLKFQGQLSEGVIGDRQVYLLLPDTYMNESGRSVDQFIKYHRGVEVVIVHDDLDLPVGKLKLSVGRGPGGHKGVLSIMAWVKDQNFKRIRVGIRPLSNTLTEPIEKFVLAPFTSTEEVEIEKTWVAVKEAIESLVTVGWPQTVEKIHRSAASIPETN</sequence>
<proteinExistence type="predicted"/>
<dbReference type="GO" id="GO:0004045">
    <property type="term" value="F:peptidyl-tRNA hydrolase activity"/>
    <property type="evidence" value="ECO:0007669"/>
    <property type="project" value="InterPro"/>
</dbReference>
<dbReference type="GO" id="GO:0000049">
    <property type="term" value="F:tRNA binding"/>
    <property type="evidence" value="ECO:0007669"/>
    <property type="project" value="UniProtKB-KW"/>
</dbReference>
<evidence type="ECO:0008006" key="6">
    <source>
        <dbReference type="Google" id="ProtNLM"/>
    </source>
</evidence>
<dbReference type="STRING" id="1802439.A2589_02580"/>
<evidence type="ECO:0000313" key="5">
    <source>
        <dbReference type="Proteomes" id="UP000177838"/>
    </source>
</evidence>
<name>A0A1G2QHQ8_9BACT</name>
<dbReference type="AlphaFoldDB" id="A0A1G2QHQ8"/>
<keyword evidence="3" id="KW-0694">RNA-binding</keyword>
<dbReference type="Proteomes" id="UP000177838">
    <property type="component" value="Unassembled WGS sequence"/>
</dbReference>
<dbReference type="SUPFAM" id="SSF53178">
    <property type="entry name" value="Peptidyl-tRNA hydrolase-like"/>
    <property type="match status" value="1"/>
</dbReference>
<keyword evidence="1" id="KW-0820">tRNA-binding</keyword>
<dbReference type="Pfam" id="PF01195">
    <property type="entry name" value="Pept_tRNA_hydro"/>
    <property type="match status" value="1"/>
</dbReference>
<gene>
    <name evidence="4" type="ORF">A2589_02580</name>
</gene>
<dbReference type="NCBIfam" id="TIGR00447">
    <property type="entry name" value="pth"/>
    <property type="match status" value="1"/>
</dbReference>
<dbReference type="PANTHER" id="PTHR17224:SF1">
    <property type="entry name" value="PEPTIDYL-TRNA HYDROLASE"/>
    <property type="match status" value="1"/>
</dbReference>
<dbReference type="InterPro" id="IPR001328">
    <property type="entry name" value="Pept_tRNA_hydro"/>
</dbReference>
<evidence type="ECO:0000256" key="1">
    <source>
        <dbReference type="ARBA" id="ARBA00022555"/>
    </source>
</evidence>
<dbReference type="CDD" id="cd00462">
    <property type="entry name" value="PTH"/>
    <property type="match status" value="1"/>
</dbReference>
<comment type="caution">
    <text evidence="4">The sequence shown here is derived from an EMBL/GenBank/DDBJ whole genome shotgun (WGS) entry which is preliminary data.</text>
</comment>
<accession>A0A1G2QHQ8</accession>